<dbReference type="EMBL" id="CP003379">
    <property type="protein sequence ID" value="AFL89551.1"/>
    <property type="molecule type" value="Genomic_DNA"/>
</dbReference>
<dbReference type="GO" id="GO:0009055">
    <property type="term" value="F:electron transfer activity"/>
    <property type="evidence" value="ECO:0007669"/>
    <property type="project" value="InterPro"/>
</dbReference>
<proteinExistence type="inferred from homology"/>
<name>I3ZJY3_TERRK</name>
<dbReference type="Proteomes" id="UP000006056">
    <property type="component" value="Chromosome"/>
</dbReference>
<dbReference type="Gene3D" id="1.10.760.10">
    <property type="entry name" value="Cytochrome c-like domain"/>
    <property type="match status" value="1"/>
</dbReference>
<dbReference type="Pfam" id="PF13442">
    <property type="entry name" value="Cytochrome_CBB3"/>
    <property type="match status" value="1"/>
</dbReference>
<dbReference type="Gene3D" id="2.140.10.10">
    <property type="entry name" value="Quinoprotein alcohol dehydrogenase-like superfamily"/>
    <property type="match status" value="2"/>
</dbReference>
<dbReference type="InterPro" id="IPR011047">
    <property type="entry name" value="Quinoprotein_ADH-like_sf"/>
</dbReference>
<dbReference type="InterPro" id="IPR009056">
    <property type="entry name" value="Cyt_c-like_dom"/>
</dbReference>
<keyword evidence="4 8" id="KW-0479">Metal-binding</keyword>
<accession>I3ZJY3</accession>
<evidence type="ECO:0000256" key="5">
    <source>
        <dbReference type="ARBA" id="ARBA00022729"/>
    </source>
</evidence>
<evidence type="ECO:0000256" key="2">
    <source>
        <dbReference type="ARBA" id="ARBA00008156"/>
    </source>
</evidence>
<dbReference type="Pfam" id="PF01011">
    <property type="entry name" value="PQQ"/>
    <property type="match status" value="2"/>
</dbReference>
<dbReference type="GO" id="GO:0008876">
    <property type="term" value="F:quinoprotein glucose dehydrogenase activity"/>
    <property type="evidence" value="ECO:0007669"/>
    <property type="project" value="TreeGrafter"/>
</dbReference>
<reference evidence="10 11" key="1">
    <citation type="submission" date="2012-06" db="EMBL/GenBank/DDBJ databases">
        <title>Complete genome of Terriglobus roseus DSM 18391.</title>
        <authorList>
            <consortium name="US DOE Joint Genome Institute (JGI-PGF)"/>
            <person name="Lucas S."/>
            <person name="Copeland A."/>
            <person name="Lapidus A."/>
            <person name="Glavina del Rio T."/>
            <person name="Dalin E."/>
            <person name="Tice H."/>
            <person name="Bruce D."/>
            <person name="Goodwin L."/>
            <person name="Pitluck S."/>
            <person name="Peters L."/>
            <person name="Mikhailova N."/>
            <person name="Munk A.C.C."/>
            <person name="Kyrpides N."/>
            <person name="Mavromatis K."/>
            <person name="Ivanova N."/>
            <person name="Brettin T."/>
            <person name="Detter J.C."/>
            <person name="Han C."/>
            <person name="Larimer F."/>
            <person name="Land M."/>
            <person name="Hauser L."/>
            <person name="Markowitz V."/>
            <person name="Cheng J.-F."/>
            <person name="Hugenholtz P."/>
            <person name="Woyke T."/>
            <person name="Wu D."/>
            <person name="Brambilla E."/>
            <person name="Klenk H.-P."/>
            <person name="Eisen J.A."/>
        </authorList>
    </citation>
    <scope>NUCLEOTIDE SEQUENCE [LARGE SCALE GENOMIC DNA]</scope>
    <source>
        <strain evidence="11">DSM 18391 / NRRL B-41598 / KBS 63</strain>
    </source>
</reference>
<evidence type="ECO:0000313" key="10">
    <source>
        <dbReference type="EMBL" id="AFL89551.1"/>
    </source>
</evidence>
<dbReference type="GO" id="GO:0020037">
    <property type="term" value="F:heme binding"/>
    <property type="evidence" value="ECO:0007669"/>
    <property type="project" value="InterPro"/>
</dbReference>
<dbReference type="RefSeq" id="WP_014786812.1">
    <property type="nucleotide sequence ID" value="NC_018014.1"/>
</dbReference>
<evidence type="ECO:0000256" key="1">
    <source>
        <dbReference type="ARBA" id="ARBA00001931"/>
    </source>
</evidence>
<dbReference type="AlphaFoldDB" id="I3ZJY3"/>
<evidence type="ECO:0000259" key="9">
    <source>
        <dbReference type="PROSITE" id="PS51007"/>
    </source>
</evidence>
<dbReference type="GO" id="GO:0016020">
    <property type="term" value="C:membrane"/>
    <property type="evidence" value="ECO:0007669"/>
    <property type="project" value="InterPro"/>
</dbReference>
<dbReference type="eggNOG" id="COG4993">
    <property type="taxonomic scope" value="Bacteria"/>
</dbReference>
<dbReference type="PATRIC" id="fig|926566.3.peg.3280"/>
<dbReference type="InterPro" id="IPR002372">
    <property type="entry name" value="PQQ_rpt_dom"/>
</dbReference>
<evidence type="ECO:0000256" key="8">
    <source>
        <dbReference type="PROSITE-ProRule" id="PRU00433"/>
    </source>
</evidence>
<evidence type="ECO:0000313" key="11">
    <source>
        <dbReference type="Proteomes" id="UP000006056"/>
    </source>
</evidence>
<dbReference type="KEGG" id="trs:Terro_3334"/>
<dbReference type="PANTHER" id="PTHR32303">
    <property type="entry name" value="QUINOPROTEIN ALCOHOL DEHYDROGENASE (CYTOCHROME C)"/>
    <property type="match status" value="1"/>
</dbReference>
<keyword evidence="6" id="KW-0560">Oxidoreductase</keyword>
<evidence type="ECO:0000256" key="4">
    <source>
        <dbReference type="ARBA" id="ARBA00022723"/>
    </source>
</evidence>
<evidence type="ECO:0000256" key="6">
    <source>
        <dbReference type="ARBA" id="ARBA00023002"/>
    </source>
</evidence>
<dbReference type="SUPFAM" id="SSF46626">
    <property type="entry name" value="Cytochrome c"/>
    <property type="match status" value="1"/>
</dbReference>
<organism evidence="10 11">
    <name type="scientific">Terriglobus roseus (strain DSM 18391 / NRRL B-41598 / KBS 63)</name>
    <dbReference type="NCBI Taxonomy" id="926566"/>
    <lineage>
        <taxon>Bacteria</taxon>
        <taxon>Pseudomonadati</taxon>
        <taxon>Acidobacteriota</taxon>
        <taxon>Terriglobia</taxon>
        <taxon>Terriglobales</taxon>
        <taxon>Acidobacteriaceae</taxon>
        <taxon>Terriglobus</taxon>
    </lineage>
</organism>
<dbReference type="CDD" id="cd10280">
    <property type="entry name" value="PQQ_mGDH"/>
    <property type="match status" value="1"/>
</dbReference>
<comment type="cofactor">
    <cofactor evidence="1">
        <name>pyrroloquinoline quinone</name>
        <dbReference type="ChEBI" id="CHEBI:58442"/>
    </cofactor>
</comment>
<protein>
    <submittedName>
        <fullName evidence="10">Glucose dehydrogenase</fullName>
    </submittedName>
</protein>
<dbReference type="InterPro" id="IPR036909">
    <property type="entry name" value="Cyt_c-like_dom_sf"/>
</dbReference>
<keyword evidence="3 8" id="KW-0349">Heme</keyword>
<gene>
    <name evidence="10" type="ordered locus">Terro_3334</name>
</gene>
<dbReference type="PROSITE" id="PS51007">
    <property type="entry name" value="CYTC"/>
    <property type="match status" value="1"/>
</dbReference>
<sequence length="723" mass="77863">MIFPIQRVLQRQPIVTTVAILAASLLTFAIYKPAPALAGAPASQKNVDWPVYGGSKSGDRYSPLTQITPANVMNLRVAWTYDTGETTGLQTHPLIVGRTIFVYTPSQKVMALDAATGKQIWAFDSGIKTGQPDRGFSFWTSTDGKSNILFAQTLSALWALDPDTGKPIPTFGNRGSIDLRENLGAESPAGTVAITTPGTVYKDLIIMGFRTGETEPSPHGDIRAYDVHTGALRWSFHTIPHPGEPGYETWPKEAWKYTGGANNWTGGVLDEKRGIFYAPTGSAVTDFYGADRVGNDLYANTLLALDASTGKLLWHFQAVHHDLWDRDFPAPPVLLTLKHNGKMVDAVAQTTKHGQIFVFDRVTGKPLFPIEEKPFPASTTPGEVASPTQPISVAIEPYARQRLTADMLTQRTPEAHTWAAKEFATFISNGQFIPLSVGKQTVIFPGFDGGAEWGGNAADPRSGILYINANDIAWTGGLTEVASTGLGATAYGTQCAVCHGPDRKGQPPTFPSLIDATPRLTTEQMATIVHEGRGRMPGFTNLSGDTLTALLAYVRAGTEPEGRSDKQELASGSAASTAPATKYRFTGYKKFLDPDGYPAIAGPWGTLSAVDLNTGRYLWKVPFGQYPELAAKGLKDTGSENYGGPVLTASGLLFIGATNFDNKMRAFEARSGKLLWEYTMDFAGNATPATYMVDGKQYVVIATSSARNPKAKQGARYVAFALP</sequence>
<dbReference type="GO" id="GO:0046872">
    <property type="term" value="F:metal ion binding"/>
    <property type="evidence" value="ECO:0007669"/>
    <property type="project" value="UniProtKB-KW"/>
</dbReference>
<dbReference type="GO" id="GO:0048038">
    <property type="term" value="F:quinone binding"/>
    <property type="evidence" value="ECO:0007669"/>
    <property type="project" value="InterPro"/>
</dbReference>
<keyword evidence="11" id="KW-1185">Reference proteome</keyword>
<dbReference type="OrthoDB" id="9794322at2"/>
<keyword evidence="7 8" id="KW-0408">Iron</keyword>
<evidence type="ECO:0000256" key="3">
    <source>
        <dbReference type="ARBA" id="ARBA00022617"/>
    </source>
</evidence>
<dbReference type="SMART" id="SM00564">
    <property type="entry name" value="PQQ"/>
    <property type="match status" value="6"/>
</dbReference>
<evidence type="ECO:0000256" key="7">
    <source>
        <dbReference type="ARBA" id="ARBA00023004"/>
    </source>
</evidence>
<dbReference type="PANTHER" id="PTHR32303:SF4">
    <property type="entry name" value="QUINOPROTEIN GLUCOSE DEHYDROGENASE"/>
    <property type="match status" value="1"/>
</dbReference>
<dbReference type="eggNOG" id="COG2010">
    <property type="taxonomic scope" value="Bacteria"/>
</dbReference>
<dbReference type="HOGENOM" id="CLU_018478_1_1_0"/>
<dbReference type="InterPro" id="IPR018391">
    <property type="entry name" value="PQQ_b-propeller_rpt"/>
</dbReference>
<comment type="similarity">
    <text evidence="2">Belongs to the bacterial PQQ dehydrogenase family.</text>
</comment>
<keyword evidence="5" id="KW-0732">Signal</keyword>
<dbReference type="SUPFAM" id="SSF50998">
    <property type="entry name" value="Quinoprotein alcohol dehydrogenase-like"/>
    <property type="match status" value="1"/>
</dbReference>
<dbReference type="STRING" id="926566.Terro_3334"/>
<feature type="domain" description="Cytochrome c" evidence="9">
    <location>
        <begin position="482"/>
        <end position="558"/>
    </location>
</feature>
<dbReference type="InterPro" id="IPR017511">
    <property type="entry name" value="PQQ_mDH"/>
</dbReference>